<proteinExistence type="predicted"/>
<dbReference type="Gene3D" id="3.30.70.100">
    <property type="match status" value="1"/>
</dbReference>
<dbReference type="Pfam" id="PF03992">
    <property type="entry name" value="ABM"/>
    <property type="match status" value="1"/>
</dbReference>
<keyword evidence="3" id="KW-0503">Monooxygenase</keyword>
<evidence type="ECO:0000313" key="4">
    <source>
        <dbReference type="EMBL" id="QOK23768.1"/>
    </source>
</evidence>
<feature type="transmembrane region" description="Helical" evidence="1">
    <location>
        <begin position="133"/>
        <end position="153"/>
    </location>
</feature>
<dbReference type="InterPro" id="IPR011008">
    <property type="entry name" value="Dimeric_a/b-barrel"/>
</dbReference>
<evidence type="ECO:0000256" key="1">
    <source>
        <dbReference type="SAM" id="Phobius"/>
    </source>
</evidence>
<sequence>MPVVSTAPADRSAPVTVSITRTVRPEDEALMQVWADAGTTLARRFPGFLGSGWVRPSLGSDQWHMLYRFADADALEQWQESHERARWLGAAARLVEATRMESRTGIEGWFDEPHEVTGYDIAPPPPPRWKQMVVIFCAFFPTSLVLTYVLALVTEGWPAWGRVLLTCAIAIPWMTYVFLPFVTRLFLPWTQPRRSP</sequence>
<feature type="transmembrane region" description="Helical" evidence="1">
    <location>
        <begin position="159"/>
        <end position="187"/>
    </location>
</feature>
<evidence type="ECO:0000313" key="5">
    <source>
        <dbReference type="Proteomes" id="UP000182938"/>
    </source>
</evidence>
<reference evidence="4 6" key="2">
    <citation type="submission" date="2020-10" db="EMBL/GenBank/DDBJ databases">
        <title>Janibacter indicus TT2 genome sequence.</title>
        <authorList>
            <person name="Lee K."/>
            <person name="Ganzorig M."/>
        </authorList>
    </citation>
    <scope>NUCLEOTIDE SEQUENCE [LARGE SCALE GENOMIC DNA]</scope>
    <source>
        <strain evidence="4 6">TT2</strain>
    </source>
</reference>
<dbReference type="KEGG" id="jte:ASJ30_05075"/>
<dbReference type="GO" id="GO:0004497">
    <property type="term" value="F:monooxygenase activity"/>
    <property type="evidence" value="ECO:0007669"/>
    <property type="project" value="UniProtKB-KW"/>
</dbReference>
<dbReference type="EMBL" id="CP062789">
    <property type="protein sequence ID" value="QOK23768.1"/>
    <property type="molecule type" value="Genomic_DNA"/>
</dbReference>
<protein>
    <submittedName>
        <fullName evidence="3">Antibiotic biosynthesis monooxygenase</fullName>
    </submittedName>
</protein>
<reference evidence="3 5" key="1">
    <citation type="submission" date="2015-11" db="EMBL/GenBank/DDBJ databases">
        <authorList>
            <person name="Zhang Y."/>
            <person name="Guo Z."/>
        </authorList>
    </citation>
    <scope>NUCLEOTIDE SEQUENCE [LARGE SCALE GENOMIC DNA]</scope>
    <source>
        <strain evidence="3 5">YFY001</strain>
    </source>
</reference>
<evidence type="ECO:0000259" key="2">
    <source>
        <dbReference type="Pfam" id="PF03992"/>
    </source>
</evidence>
<feature type="domain" description="ABM" evidence="2">
    <location>
        <begin position="14"/>
        <end position="87"/>
    </location>
</feature>
<gene>
    <name evidence="3" type="ORF">ASJ30_05075</name>
    <name evidence="4" type="ORF">IGS73_05095</name>
</gene>
<keyword evidence="1" id="KW-0812">Transmembrane</keyword>
<dbReference type="PANTHER" id="PTHR40057">
    <property type="entry name" value="SLR1162 PROTEIN"/>
    <property type="match status" value="1"/>
</dbReference>
<evidence type="ECO:0000313" key="3">
    <source>
        <dbReference type="EMBL" id="APH00987.1"/>
    </source>
</evidence>
<keyword evidence="3" id="KW-0560">Oxidoreductase</keyword>
<organism evidence="3 5">
    <name type="scientific">Janibacter indicus</name>
    <dbReference type="NCBI Taxonomy" id="857417"/>
    <lineage>
        <taxon>Bacteria</taxon>
        <taxon>Bacillati</taxon>
        <taxon>Actinomycetota</taxon>
        <taxon>Actinomycetes</taxon>
        <taxon>Micrococcales</taxon>
        <taxon>Intrasporangiaceae</taxon>
        <taxon>Janibacter</taxon>
    </lineage>
</organism>
<name>A0A1L3MEZ4_9MICO</name>
<dbReference type="AlphaFoldDB" id="A0A1L3MEZ4"/>
<keyword evidence="1" id="KW-0472">Membrane</keyword>
<dbReference type="PANTHER" id="PTHR40057:SF1">
    <property type="entry name" value="SLR1162 PROTEIN"/>
    <property type="match status" value="1"/>
</dbReference>
<accession>A0A1L3MEZ4</accession>
<dbReference type="InterPro" id="IPR038762">
    <property type="entry name" value="ABM_predict"/>
</dbReference>
<dbReference type="InterPro" id="IPR007138">
    <property type="entry name" value="ABM_dom"/>
</dbReference>
<evidence type="ECO:0000313" key="6">
    <source>
        <dbReference type="Proteomes" id="UP000593998"/>
    </source>
</evidence>
<keyword evidence="5" id="KW-1185">Reference proteome</keyword>
<dbReference type="SUPFAM" id="SSF54909">
    <property type="entry name" value="Dimeric alpha+beta barrel"/>
    <property type="match status" value="1"/>
</dbReference>
<dbReference type="Proteomes" id="UP000182938">
    <property type="component" value="Chromosome"/>
</dbReference>
<keyword evidence="1" id="KW-1133">Transmembrane helix</keyword>
<dbReference type="Proteomes" id="UP000593998">
    <property type="component" value="Chromosome"/>
</dbReference>
<dbReference type="EMBL" id="CP013290">
    <property type="protein sequence ID" value="APH00987.1"/>
    <property type="molecule type" value="Genomic_DNA"/>
</dbReference>